<dbReference type="Pfam" id="PF08473">
    <property type="entry name" value="VGCC_alpha2"/>
    <property type="match status" value="1"/>
</dbReference>
<dbReference type="GO" id="GO:0005245">
    <property type="term" value="F:voltage-gated calcium channel activity"/>
    <property type="evidence" value="ECO:0007669"/>
    <property type="project" value="TreeGrafter"/>
</dbReference>
<dbReference type="EMBL" id="BTRK01000002">
    <property type="protein sequence ID" value="GMR36992.1"/>
    <property type="molecule type" value="Genomic_DNA"/>
</dbReference>
<evidence type="ECO:0000313" key="2">
    <source>
        <dbReference type="EMBL" id="GMR36992.1"/>
    </source>
</evidence>
<comment type="caution">
    <text evidence="2">The sequence shown here is derived from an EMBL/GenBank/DDBJ whole genome shotgun (WGS) entry which is preliminary data.</text>
</comment>
<gene>
    <name evidence="2" type="ORF">PMAYCL1PPCAC_07187</name>
</gene>
<sequence>QIFFEKSAKEETEKADLGPPLKFTIEMLRNHSSVLFGDSRSGSHKLVILLTDGIDEWPHSVIQETLIHSTGEKIRVFGMAMGFATGPLPLLDHLACTTNATTSLVDSISDVKAQSRSYLDHLSDVHSLTLLDVPIEDRPISWSSLYMDAQPQVAGPVISLSTPLTVPLDNDEWWKTYNESERRKNLMGGVAGVDINIKELTAHLPHGDGLRSFIVGSDGMVVYHKDHKLPKTEVHAVRRSACYESSHVKKKSGHALRVQYGHSDERVYRLVGLLDSIPTIDMYELEGNGTIVQKLRRVIMEGKCDGKTKIMDKKKSENEYYLCKSFANTPLTLVIFSSPSLTSYEYIGPPIPSHELKTMNPMVQYLTTKRTACNWAIDKLHDDTHSKIGLEKLRYSEWIDHPECIHNPAESFSRAMARTIKKWADSWPTNPTGTCVDSGILAGIPFDVTYYLNSFVYTRGQVAAFYPLCPESETSMKSLTEKMEKERLWKKNTSEIQFSVRDNHAIIYKPILDDQNNRLAIVGIQWRLDHLTERFTNWTKRHENDEDPCKTHSCLLVSRSAYVIASNIQGEKALPNHAPLSQFDPQTFKQLRNNKEIQSEVSIDYQAECEAQMKTMWASPSTQPLSALRTVVYFLSTLLSTILSFNFTMLFSAFISPSESQPKIMKNGTCYFQEIVPHERCAYIQYQHTVTRNNHKQFEMYDQGCTRYGRLHNVNNTRLTLLIVQPVCAAYTEKEELHYNPRRILGCETIANYPRRRPNYTFTLSSPQEVNLASANKCDRSSASELHSNIFIIVISAFLFR</sequence>
<feature type="domain" description="Voltage-dependent calcium channel alpha-2/delta subunit conserved region" evidence="1">
    <location>
        <begin position="513"/>
        <end position="746"/>
    </location>
</feature>
<dbReference type="PANTHER" id="PTHR10166:SF65">
    <property type="entry name" value="VWFA DOMAIN-CONTAINING PROTEIN"/>
    <property type="match status" value="1"/>
</dbReference>
<keyword evidence="3" id="KW-1185">Reference proteome</keyword>
<proteinExistence type="predicted"/>
<protein>
    <recommendedName>
        <fullName evidence="1">Voltage-dependent calcium channel alpha-2/delta subunit conserved region domain-containing protein</fullName>
    </recommendedName>
</protein>
<feature type="non-terminal residue" evidence="2">
    <location>
        <position position="1"/>
    </location>
</feature>
<dbReference type="Proteomes" id="UP001328107">
    <property type="component" value="Unassembled WGS sequence"/>
</dbReference>
<name>A0AAN5CBG0_9BILA</name>
<dbReference type="GO" id="GO:0005891">
    <property type="term" value="C:voltage-gated calcium channel complex"/>
    <property type="evidence" value="ECO:0007669"/>
    <property type="project" value="TreeGrafter"/>
</dbReference>
<dbReference type="InterPro" id="IPR051173">
    <property type="entry name" value="Ca_channel_alpha-2/delta"/>
</dbReference>
<reference evidence="3" key="1">
    <citation type="submission" date="2022-10" db="EMBL/GenBank/DDBJ databases">
        <title>Genome assembly of Pristionchus species.</title>
        <authorList>
            <person name="Yoshida K."/>
            <person name="Sommer R.J."/>
        </authorList>
    </citation>
    <scope>NUCLEOTIDE SEQUENCE [LARGE SCALE GENOMIC DNA]</scope>
    <source>
        <strain evidence="3">RS5460</strain>
    </source>
</reference>
<organism evidence="2 3">
    <name type="scientific">Pristionchus mayeri</name>
    <dbReference type="NCBI Taxonomy" id="1317129"/>
    <lineage>
        <taxon>Eukaryota</taxon>
        <taxon>Metazoa</taxon>
        <taxon>Ecdysozoa</taxon>
        <taxon>Nematoda</taxon>
        <taxon>Chromadorea</taxon>
        <taxon>Rhabditida</taxon>
        <taxon>Rhabditina</taxon>
        <taxon>Diplogasteromorpha</taxon>
        <taxon>Diplogasteroidea</taxon>
        <taxon>Neodiplogasteridae</taxon>
        <taxon>Pristionchus</taxon>
    </lineage>
</organism>
<dbReference type="SUPFAM" id="SSF53300">
    <property type="entry name" value="vWA-like"/>
    <property type="match status" value="1"/>
</dbReference>
<dbReference type="PANTHER" id="PTHR10166">
    <property type="entry name" value="VOLTAGE-DEPENDENT CALCIUM CHANNEL SUBUNIT ALPHA-2/DELTA-RELATED"/>
    <property type="match status" value="1"/>
</dbReference>
<dbReference type="InterPro" id="IPR013680">
    <property type="entry name" value="VDCC_a2/dsu"/>
</dbReference>
<dbReference type="AlphaFoldDB" id="A0AAN5CBG0"/>
<evidence type="ECO:0000313" key="3">
    <source>
        <dbReference type="Proteomes" id="UP001328107"/>
    </source>
</evidence>
<evidence type="ECO:0000259" key="1">
    <source>
        <dbReference type="Pfam" id="PF08473"/>
    </source>
</evidence>
<dbReference type="InterPro" id="IPR036465">
    <property type="entry name" value="vWFA_dom_sf"/>
</dbReference>
<accession>A0AAN5CBG0</accession>